<dbReference type="PANTHER" id="PTHR30026:SF20">
    <property type="entry name" value="OUTER MEMBRANE PROTEIN TOLC"/>
    <property type="match status" value="1"/>
</dbReference>
<keyword evidence="4" id="KW-1134">Transmembrane beta strand</keyword>
<accession>A0A4R8IZG7</accession>
<keyword evidence="8" id="KW-0732">Signal</keyword>
<keyword evidence="6" id="KW-0472">Membrane</keyword>
<organism evidence="9 10">
    <name type="scientific">Thiohalophilus thiocyanatoxydans</name>
    <dbReference type="NCBI Taxonomy" id="381308"/>
    <lineage>
        <taxon>Bacteria</taxon>
        <taxon>Pseudomonadati</taxon>
        <taxon>Pseudomonadota</taxon>
        <taxon>Gammaproteobacteria</taxon>
        <taxon>Thiohalomonadales</taxon>
        <taxon>Thiohalophilaceae</taxon>
        <taxon>Thiohalophilus</taxon>
    </lineage>
</organism>
<evidence type="ECO:0000313" key="9">
    <source>
        <dbReference type="EMBL" id="TDY02853.1"/>
    </source>
</evidence>
<keyword evidence="3" id="KW-0813">Transport</keyword>
<dbReference type="InterPro" id="IPR051906">
    <property type="entry name" value="TolC-like"/>
</dbReference>
<keyword evidence="5" id="KW-0812">Transmembrane</keyword>
<evidence type="ECO:0000256" key="1">
    <source>
        <dbReference type="ARBA" id="ARBA00004442"/>
    </source>
</evidence>
<evidence type="ECO:0000256" key="3">
    <source>
        <dbReference type="ARBA" id="ARBA00022448"/>
    </source>
</evidence>
<evidence type="ECO:0000256" key="2">
    <source>
        <dbReference type="ARBA" id="ARBA00007613"/>
    </source>
</evidence>
<dbReference type="RefSeq" id="WP_243830735.1">
    <property type="nucleotide sequence ID" value="NZ_SOQX01000002.1"/>
</dbReference>
<gene>
    <name evidence="9" type="ORF">EDC23_1237</name>
</gene>
<keyword evidence="10" id="KW-1185">Reference proteome</keyword>
<protein>
    <submittedName>
        <fullName evidence="9">Cobalt-zinc-cadmium efflux system outer membrane protein</fullName>
    </submittedName>
</protein>
<evidence type="ECO:0000256" key="7">
    <source>
        <dbReference type="ARBA" id="ARBA00023237"/>
    </source>
</evidence>
<comment type="similarity">
    <text evidence="2">Belongs to the outer membrane factor (OMF) (TC 1.B.17) family.</text>
</comment>
<keyword evidence="7" id="KW-0998">Cell outer membrane</keyword>
<sequence>MAIRALWVGLLLMSLPFSVPAASAEDEITLSETIVRVLQHNPTIQAMDYRAGATAARIEQASQAPPWRVGLELENVAGTGVYSGTDRLQSTLSLAKVLELGDKPEQRTEVARARAGLLQDELSAQRLDIVATASRRYLQVLILQQRIALIEQARQTRQQTLQSVSQRVEAGRSPTAERFRAQNALDQTRLELQRQRHALEVARLKLANMWGAASAGFGALSADLYDLPSPEPFDTLKARLAANPRIAQFATEQRLAEARYRLAQSRRSLDVQLRGGVRHQRQTDDAALVFSFSVPLGSGSRAEPYIDEAQQRHRQQPYEQEQQRLALLSALYEAYQEMRYAYTALETLQESIIPGAERALRDYRRGYQRGRYSLLELNDAEQALIDSRLERVATAATYHRARFEIERLTGTAVQTGVSQ</sequence>
<evidence type="ECO:0000256" key="5">
    <source>
        <dbReference type="ARBA" id="ARBA00022692"/>
    </source>
</evidence>
<dbReference type="AlphaFoldDB" id="A0A4R8IZG7"/>
<evidence type="ECO:0000256" key="6">
    <source>
        <dbReference type="ARBA" id="ARBA00023136"/>
    </source>
</evidence>
<dbReference type="GO" id="GO:1990281">
    <property type="term" value="C:efflux pump complex"/>
    <property type="evidence" value="ECO:0007669"/>
    <property type="project" value="TreeGrafter"/>
</dbReference>
<evidence type="ECO:0000256" key="8">
    <source>
        <dbReference type="SAM" id="SignalP"/>
    </source>
</evidence>
<dbReference type="GO" id="GO:0015288">
    <property type="term" value="F:porin activity"/>
    <property type="evidence" value="ECO:0007669"/>
    <property type="project" value="TreeGrafter"/>
</dbReference>
<comment type="caution">
    <text evidence="9">The sequence shown here is derived from an EMBL/GenBank/DDBJ whole genome shotgun (WGS) entry which is preliminary data.</text>
</comment>
<dbReference type="EMBL" id="SOQX01000002">
    <property type="protein sequence ID" value="TDY02853.1"/>
    <property type="molecule type" value="Genomic_DNA"/>
</dbReference>
<dbReference type="PANTHER" id="PTHR30026">
    <property type="entry name" value="OUTER MEMBRANE PROTEIN TOLC"/>
    <property type="match status" value="1"/>
</dbReference>
<dbReference type="Proteomes" id="UP000294914">
    <property type="component" value="Unassembled WGS sequence"/>
</dbReference>
<evidence type="ECO:0000256" key="4">
    <source>
        <dbReference type="ARBA" id="ARBA00022452"/>
    </source>
</evidence>
<dbReference type="Pfam" id="PF02321">
    <property type="entry name" value="OEP"/>
    <property type="match status" value="2"/>
</dbReference>
<feature type="signal peptide" evidence="8">
    <location>
        <begin position="1"/>
        <end position="21"/>
    </location>
</feature>
<dbReference type="InterPro" id="IPR003423">
    <property type="entry name" value="OMP_efflux"/>
</dbReference>
<feature type="chain" id="PRO_5020657925" evidence="8">
    <location>
        <begin position="22"/>
        <end position="419"/>
    </location>
</feature>
<dbReference type="GO" id="GO:0015562">
    <property type="term" value="F:efflux transmembrane transporter activity"/>
    <property type="evidence" value="ECO:0007669"/>
    <property type="project" value="InterPro"/>
</dbReference>
<comment type="subcellular location">
    <subcellularLocation>
        <location evidence="1">Cell outer membrane</location>
    </subcellularLocation>
</comment>
<dbReference type="GO" id="GO:0009279">
    <property type="term" value="C:cell outer membrane"/>
    <property type="evidence" value="ECO:0007669"/>
    <property type="project" value="UniProtKB-SubCell"/>
</dbReference>
<evidence type="ECO:0000313" key="10">
    <source>
        <dbReference type="Proteomes" id="UP000294914"/>
    </source>
</evidence>
<proteinExistence type="inferred from homology"/>
<name>A0A4R8IZG7_9GAMM</name>
<dbReference type="SUPFAM" id="SSF56954">
    <property type="entry name" value="Outer membrane efflux proteins (OEP)"/>
    <property type="match status" value="1"/>
</dbReference>
<dbReference type="Gene3D" id="1.20.1600.10">
    <property type="entry name" value="Outer membrane efflux proteins (OEP)"/>
    <property type="match status" value="1"/>
</dbReference>
<reference evidence="9 10" key="1">
    <citation type="submission" date="2019-03" db="EMBL/GenBank/DDBJ databases">
        <title>Genomic Encyclopedia of Type Strains, Phase IV (KMG-IV): sequencing the most valuable type-strain genomes for metagenomic binning, comparative biology and taxonomic classification.</title>
        <authorList>
            <person name="Goeker M."/>
        </authorList>
    </citation>
    <scope>NUCLEOTIDE SEQUENCE [LARGE SCALE GENOMIC DNA]</scope>
    <source>
        <strain evidence="9 10">DSM 16326</strain>
    </source>
</reference>